<evidence type="ECO:0000313" key="2">
    <source>
        <dbReference type="Proteomes" id="UP000295151"/>
    </source>
</evidence>
<reference evidence="1 2" key="1">
    <citation type="submission" date="2019-03" db="EMBL/GenBank/DDBJ databases">
        <title>Genomic Encyclopedia of Type Strains, Phase III (KMG-III): the genomes of soil and plant-associated and newly described type strains.</title>
        <authorList>
            <person name="Whitman W."/>
        </authorList>
    </citation>
    <scope>NUCLEOTIDE SEQUENCE [LARGE SCALE GENOMIC DNA]</scope>
    <source>
        <strain evidence="1 2">VKM Ac-2575</strain>
    </source>
</reference>
<proteinExistence type="predicted"/>
<dbReference type="Gene3D" id="3.40.50.300">
    <property type="entry name" value="P-loop containing nucleotide triphosphate hydrolases"/>
    <property type="match status" value="2"/>
</dbReference>
<gene>
    <name evidence="1" type="ORF">EV138_1105</name>
</gene>
<sequence length="713" mass="76929">MNRHLDELVWLQLHFQRPVAPLRVLELLQLWSGDPRNPRLVLEARSGRTLQLLLGVPRRAESNIKASIHGLISGTRFTTDDVHRPPVSHAASVRLTSHSRALRTDDPEPSTRAILAALGRVAGSEEVVLQLVLGPRKAARAVPARQAPSSVLGPWPADRTDSEARNALRAKQKLSGFDCAIRLGVTAQSPQRRQTLIAGILSALRTTEMPGVRIRLVRETSRKINAGQSPWWWPLALNSAEVLGLIGWPIGDSDFPGVPGLHPRLLPPSDQLAATPDRVVASATAPGHSEAIGLDVGGSLRHTWVLGPNGTGKSTLLANLAAQDISAGRGVIVIEPKGDLVTDILERIPAHRMNDVVILDPTDNTPVGLNPLSGSGREETRVEGLLSVFRSLYADSWGPRTQDVVHSSLLTLARRGDASIAMVPLLLTNTGFRRSVVRRVAAADSVALGPFWDWYDALSDGERATVIAPVMNKLRPFLLNPGLRAMVGQRQPRITMSQILQEGKILLIPLRKQIVGAEASRLIGSLAVAELWQAIQGRLALPAGARRPVMVYIDEVQDYLHLPTDMADALAQARGLGAGFTLAHQYATQLSPAMRAGFVGNIRSRIAFQLAHDDATLLSRGHPELTADDFTALPAFHVYASLATSNGQVTPYASGRTSALPSPSSVPDALRRLSQTKYGQALDQVERELAELVEVEAASTDTTGGSGRKRRTS</sequence>
<dbReference type="PANTHER" id="PTHR30121:SF6">
    <property type="entry name" value="SLR6007 PROTEIN"/>
    <property type="match status" value="1"/>
</dbReference>
<accession>A0A4R7T6X5</accession>
<comment type="caution">
    <text evidence="1">The sequence shown here is derived from an EMBL/GenBank/DDBJ whole genome shotgun (WGS) entry which is preliminary data.</text>
</comment>
<protein>
    <recommendedName>
        <fullName evidence="3">Type IV secretion system coupling TraD/TrwB family protein</fullName>
    </recommendedName>
</protein>
<dbReference type="RefSeq" id="WP_133977336.1">
    <property type="nucleotide sequence ID" value="NZ_SOCE01000001.1"/>
</dbReference>
<organism evidence="1 2">
    <name type="scientific">Kribbella voronezhensis</name>
    <dbReference type="NCBI Taxonomy" id="2512212"/>
    <lineage>
        <taxon>Bacteria</taxon>
        <taxon>Bacillati</taxon>
        <taxon>Actinomycetota</taxon>
        <taxon>Actinomycetes</taxon>
        <taxon>Propionibacteriales</taxon>
        <taxon>Kribbellaceae</taxon>
        <taxon>Kribbella</taxon>
    </lineage>
</organism>
<name>A0A4R7T6X5_9ACTN</name>
<evidence type="ECO:0008006" key="3">
    <source>
        <dbReference type="Google" id="ProtNLM"/>
    </source>
</evidence>
<dbReference type="PANTHER" id="PTHR30121">
    <property type="entry name" value="UNCHARACTERIZED PROTEIN YJGR-RELATED"/>
    <property type="match status" value="1"/>
</dbReference>
<dbReference type="InterPro" id="IPR027417">
    <property type="entry name" value="P-loop_NTPase"/>
</dbReference>
<dbReference type="EMBL" id="SOCE01000001">
    <property type="protein sequence ID" value="TDU87581.1"/>
    <property type="molecule type" value="Genomic_DNA"/>
</dbReference>
<dbReference type="Proteomes" id="UP000295151">
    <property type="component" value="Unassembled WGS sequence"/>
</dbReference>
<dbReference type="InterPro" id="IPR051162">
    <property type="entry name" value="T4SS_component"/>
</dbReference>
<evidence type="ECO:0000313" key="1">
    <source>
        <dbReference type="EMBL" id="TDU87581.1"/>
    </source>
</evidence>
<dbReference type="OrthoDB" id="3258326at2"/>
<keyword evidence="2" id="KW-1185">Reference proteome</keyword>
<dbReference type="SUPFAM" id="SSF52540">
    <property type="entry name" value="P-loop containing nucleoside triphosphate hydrolases"/>
    <property type="match status" value="1"/>
</dbReference>
<dbReference type="AlphaFoldDB" id="A0A4R7T6X5"/>
<dbReference type="CDD" id="cd01127">
    <property type="entry name" value="TrwB_TraG_TraD_VirD4"/>
    <property type="match status" value="1"/>
</dbReference>